<keyword evidence="2" id="KW-1185">Reference proteome</keyword>
<accession>A0A9P9J702</accession>
<dbReference type="EMBL" id="JAGMUU010000010">
    <property type="protein sequence ID" value="KAH7144137.1"/>
    <property type="molecule type" value="Genomic_DNA"/>
</dbReference>
<gene>
    <name evidence="1" type="ORF">B0J13DRAFT_554754</name>
</gene>
<dbReference type="OrthoDB" id="3759773at2759"/>
<evidence type="ECO:0000313" key="2">
    <source>
        <dbReference type="Proteomes" id="UP000717696"/>
    </source>
</evidence>
<dbReference type="Proteomes" id="UP000717696">
    <property type="component" value="Unassembled WGS sequence"/>
</dbReference>
<evidence type="ECO:0000313" key="1">
    <source>
        <dbReference type="EMBL" id="KAH7144137.1"/>
    </source>
</evidence>
<protein>
    <submittedName>
        <fullName evidence="1">Uncharacterized protein</fullName>
    </submittedName>
</protein>
<reference evidence="1" key="1">
    <citation type="journal article" date="2021" name="Nat. Commun.">
        <title>Genetic determinants of endophytism in the Arabidopsis root mycobiome.</title>
        <authorList>
            <person name="Mesny F."/>
            <person name="Miyauchi S."/>
            <person name="Thiergart T."/>
            <person name="Pickel B."/>
            <person name="Atanasova L."/>
            <person name="Karlsson M."/>
            <person name="Huettel B."/>
            <person name="Barry K.W."/>
            <person name="Haridas S."/>
            <person name="Chen C."/>
            <person name="Bauer D."/>
            <person name="Andreopoulos W."/>
            <person name="Pangilinan J."/>
            <person name="LaButti K."/>
            <person name="Riley R."/>
            <person name="Lipzen A."/>
            <person name="Clum A."/>
            <person name="Drula E."/>
            <person name="Henrissat B."/>
            <person name="Kohler A."/>
            <person name="Grigoriev I.V."/>
            <person name="Martin F.M."/>
            <person name="Hacquard S."/>
        </authorList>
    </citation>
    <scope>NUCLEOTIDE SEQUENCE</scope>
    <source>
        <strain evidence="1">MPI-CAGE-AT-0021</strain>
    </source>
</reference>
<organism evidence="1 2">
    <name type="scientific">Dactylonectria estremocensis</name>
    <dbReference type="NCBI Taxonomy" id="1079267"/>
    <lineage>
        <taxon>Eukaryota</taxon>
        <taxon>Fungi</taxon>
        <taxon>Dikarya</taxon>
        <taxon>Ascomycota</taxon>
        <taxon>Pezizomycotina</taxon>
        <taxon>Sordariomycetes</taxon>
        <taxon>Hypocreomycetidae</taxon>
        <taxon>Hypocreales</taxon>
        <taxon>Nectriaceae</taxon>
        <taxon>Dactylonectria</taxon>
    </lineage>
</organism>
<proteinExistence type="predicted"/>
<comment type="caution">
    <text evidence="1">The sequence shown here is derived from an EMBL/GenBank/DDBJ whole genome shotgun (WGS) entry which is preliminary data.</text>
</comment>
<name>A0A9P9J702_9HYPO</name>
<sequence length="533" mass="60489">MGSQASPTPGVLRLPNEILCAIFTLRAKADSENISPNAGICSIRSSCRRFCDLSTHLIVRRDTVVDYSRPDTLIRLQTVLGNPLLVAGIKEVNVRLHFYHPWVAESFENFTASVLSEWKQKRSSWWVPECRTQGEVAFRAVIYDFFGDLLKDIKSAPKRQRQQGRHSDPVEEVYLTTKAGPSRKVILEAYNVYKKMFESQRLFDNGLFETTLAETLSKMPNLRALTLHDRDLYHNHDPDRRMDEVENDVEAQENRLFKLFSRPMIWEDARWIRPRSKIWPGVPINLLTTIPIAIGNRPGIIVDNLSIQVTAAPDYTLLDVDPVRLGQLTAAVKAMEVFQFAFQPRCRSSCGPWEVDYHGLPEYEDRKPDEWRRINQFLGAIVAAGCFYGVEICLDEFWFSIGVDSIGDLHSLGADFPWPVASELASVTLSQVSLSSSELVVVANGLLASGEMRLQEVRLREGTWRDALDTLRQGMQSPRRVYIAYPLGGGTFRMDHELKDFAFGREVSTWQLSRAERFVGGEDIPNPLIPLGN</sequence>
<dbReference type="AlphaFoldDB" id="A0A9P9J702"/>